<evidence type="ECO:0000313" key="17">
    <source>
        <dbReference type="EMBL" id="KAH3867286.1"/>
    </source>
</evidence>
<dbReference type="InterPro" id="IPR019787">
    <property type="entry name" value="Znf_PHD-finger"/>
</dbReference>
<dbReference type="PROSITE" id="PS50016">
    <property type="entry name" value="ZF_PHD_2"/>
    <property type="match status" value="1"/>
</dbReference>
<evidence type="ECO:0000256" key="4">
    <source>
        <dbReference type="ARBA" id="ARBA00022679"/>
    </source>
</evidence>
<dbReference type="GO" id="GO:0061630">
    <property type="term" value="F:ubiquitin protein ligase activity"/>
    <property type="evidence" value="ECO:0007669"/>
    <property type="project" value="UniProtKB-EC"/>
</dbReference>
<evidence type="ECO:0000256" key="3">
    <source>
        <dbReference type="ARBA" id="ARBA00012483"/>
    </source>
</evidence>
<evidence type="ECO:0000259" key="16">
    <source>
        <dbReference type="PROSITE" id="PS51015"/>
    </source>
</evidence>
<dbReference type="SUPFAM" id="SSF57903">
    <property type="entry name" value="FYVE/PHD zinc finger"/>
    <property type="match status" value="1"/>
</dbReference>
<dbReference type="InterPro" id="IPR001965">
    <property type="entry name" value="Znf_PHD"/>
</dbReference>
<feature type="domain" description="PHD-type" evidence="14">
    <location>
        <begin position="370"/>
        <end position="421"/>
    </location>
</feature>
<dbReference type="AlphaFoldDB" id="A0A9D4RG50"/>
<keyword evidence="18" id="KW-1185">Reference proteome</keyword>
<dbReference type="CDD" id="cd15525">
    <property type="entry name" value="PHD_UHRF1_2"/>
    <property type="match status" value="1"/>
</dbReference>
<dbReference type="FunFam" id="3.10.20.90:FF:000465">
    <property type="entry name" value="E3 ubiquitin-protein ligase UHRF1-like Protein"/>
    <property type="match status" value="1"/>
</dbReference>
<dbReference type="Pfam" id="PF12148">
    <property type="entry name" value="TTD"/>
    <property type="match status" value="1"/>
</dbReference>
<dbReference type="PROSITE" id="PS51015">
    <property type="entry name" value="YDG"/>
    <property type="match status" value="1"/>
</dbReference>
<feature type="compositionally biased region" description="Polar residues" evidence="13">
    <location>
        <begin position="147"/>
        <end position="158"/>
    </location>
</feature>
<evidence type="ECO:0000256" key="13">
    <source>
        <dbReference type="SAM" id="MobiDB-lite"/>
    </source>
</evidence>
<dbReference type="SUPFAM" id="SSF54236">
    <property type="entry name" value="Ubiquitin-like"/>
    <property type="match status" value="1"/>
</dbReference>
<keyword evidence="7" id="KW-0833">Ubl conjugation pathway</keyword>
<keyword evidence="10" id="KW-0131">Cell cycle</keyword>
<evidence type="ECO:0000256" key="9">
    <source>
        <dbReference type="ARBA" id="ARBA00023242"/>
    </source>
</evidence>
<dbReference type="GO" id="GO:0008270">
    <property type="term" value="F:zinc ion binding"/>
    <property type="evidence" value="ECO:0007669"/>
    <property type="project" value="UniProtKB-KW"/>
</dbReference>
<dbReference type="Gene3D" id="2.30.30.140">
    <property type="match status" value="1"/>
</dbReference>
<protein>
    <recommendedName>
        <fullName evidence="3">RING-type E3 ubiquitin transferase</fullName>
        <ecNumber evidence="3">2.3.2.27</ecNumber>
    </recommendedName>
</protein>
<comment type="caution">
    <text evidence="17">The sequence shown here is derived from an EMBL/GenBank/DDBJ whole genome shotgun (WGS) entry which is preliminary data.</text>
</comment>
<evidence type="ECO:0000256" key="12">
    <source>
        <dbReference type="PROSITE-ProRule" id="PRU00358"/>
    </source>
</evidence>
<reference evidence="17" key="1">
    <citation type="journal article" date="2019" name="bioRxiv">
        <title>The Genome of the Zebra Mussel, Dreissena polymorpha: A Resource for Invasive Species Research.</title>
        <authorList>
            <person name="McCartney M.A."/>
            <person name="Auch B."/>
            <person name="Kono T."/>
            <person name="Mallez S."/>
            <person name="Zhang Y."/>
            <person name="Obille A."/>
            <person name="Becker A."/>
            <person name="Abrahante J.E."/>
            <person name="Garbe J."/>
            <person name="Badalamenti J.P."/>
            <person name="Herman A."/>
            <person name="Mangelson H."/>
            <person name="Liachko I."/>
            <person name="Sullivan S."/>
            <person name="Sone E.D."/>
            <person name="Koren S."/>
            <person name="Silverstein K.A.T."/>
            <person name="Beckman K.B."/>
            <person name="Gohl D.M."/>
        </authorList>
    </citation>
    <scope>NUCLEOTIDE SEQUENCE</scope>
    <source>
        <strain evidence="17">Duluth1</strain>
        <tissue evidence="17">Whole animal</tissue>
    </source>
</reference>
<dbReference type="CDD" id="cd01797">
    <property type="entry name" value="Ubl_UHRF"/>
    <property type="match status" value="1"/>
</dbReference>
<sequence length="615" mass="68816">MWIQVRSFDGKKSLRVDDLSKLTKIEDLRERLVEHFDAPVDCQRLFYRGKQLVDGHTLFDYSVGLNDLIQLLVSAPQRSEENGQEKTNDESSDKENEKGQEDDVDENIADETDTNDSIYKVGDVLDARDVGMGAWFECKLMKVTRSTANADSSNTVETSKPVLSESSLQLSQNSNTDHKDKSLSEDKSVKSENSGDIKSESMDTSEGEAKAILTAYEKLFDIVRDDGFIYHIVYEGYDEDDHVKLKCKDVRPRARTSIKFSDVTVGSVVLANYNIEEPEERGFWYDCIITEKTDTRTVKKLTATVYFGPDLTPLENCKLLFVDEIFTVEEPGTQLTAEDLARNPSMSPVKRTNKPDCEHCMDNPRKKCKHCACCKCGGKHEPERQIICDECNKAYHLQCMDPPLTAIPTEDEWYCPGCKLDSSEIVKAGEKLKESKKKSKMASQQNSTSRDWGKGMACVGRQKVCNIVPMNHFGAIPGVEVGTMWKFRVQVSEAGVHRPHVAGIAGRENEGAYSIVLSGGYEDDTDNGDSFFYTGSGGRDLSGNKRTAQQSCDQTLTRMNKALAKNCNAPLDAKNGATSKDWRAGKPVRVVRNCKLAKHSEYAPEEGNRYDGIYK</sequence>
<dbReference type="GO" id="GO:0044027">
    <property type="term" value="P:negative regulation of gene expression via chromosomal CpG island methylation"/>
    <property type="evidence" value="ECO:0007669"/>
    <property type="project" value="TreeGrafter"/>
</dbReference>
<dbReference type="PROSITE" id="PS50053">
    <property type="entry name" value="UBIQUITIN_2"/>
    <property type="match status" value="1"/>
</dbReference>
<evidence type="ECO:0000259" key="14">
    <source>
        <dbReference type="PROSITE" id="PS50016"/>
    </source>
</evidence>
<dbReference type="Gene3D" id="2.30.280.10">
    <property type="entry name" value="SRA-YDG"/>
    <property type="match status" value="1"/>
</dbReference>
<reference evidence="17" key="2">
    <citation type="submission" date="2020-11" db="EMBL/GenBank/DDBJ databases">
        <authorList>
            <person name="McCartney M.A."/>
            <person name="Auch B."/>
            <person name="Kono T."/>
            <person name="Mallez S."/>
            <person name="Becker A."/>
            <person name="Gohl D.M."/>
            <person name="Silverstein K.A.T."/>
            <person name="Koren S."/>
            <person name="Bechman K.B."/>
            <person name="Herman A."/>
            <person name="Abrahante J.E."/>
            <person name="Garbe J."/>
        </authorList>
    </citation>
    <scope>NUCLEOTIDE SEQUENCE</scope>
    <source>
        <strain evidence="17">Duluth1</strain>
        <tissue evidence="17">Whole animal</tissue>
    </source>
</reference>
<dbReference type="PANTHER" id="PTHR14140">
    <property type="entry name" value="E3 UBIQUITIN-PROTEIN LIGASE UHRF-RELATED"/>
    <property type="match status" value="1"/>
</dbReference>
<dbReference type="Proteomes" id="UP000828390">
    <property type="component" value="Unassembled WGS sequence"/>
</dbReference>
<dbReference type="InterPro" id="IPR045134">
    <property type="entry name" value="UHRF1/2-like"/>
</dbReference>
<comment type="catalytic activity">
    <reaction evidence="1">
        <text>S-ubiquitinyl-[E2 ubiquitin-conjugating enzyme]-L-cysteine + [acceptor protein]-L-lysine = [E2 ubiquitin-conjugating enzyme]-L-cysteine + N(6)-ubiquitinyl-[acceptor protein]-L-lysine.</text>
        <dbReference type="EC" id="2.3.2.27"/>
    </reaction>
</comment>
<keyword evidence="4" id="KW-0808">Transferase</keyword>
<dbReference type="EC" id="2.3.2.27" evidence="3"/>
<dbReference type="SMART" id="SM00466">
    <property type="entry name" value="SRA"/>
    <property type="match status" value="1"/>
</dbReference>
<evidence type="ECO:0000313" key="18">
    <source>
        <dbReference type="Proteomes" id="UP000828390"/>
    </source>
</evidence>
<name>A0A9D4RG50_DREPO</name>
<feature type="domain" description="YDG" evidence="16">
    <location>
        <begin position="474"/>
        <end position="615"/>
    </location>
</feature>
<dbReference type="SMART" id="SM00213">
    <property type="entry name" value="UBQ"/>
    <property type="match status" value="1"/>
</dbReference>
<accession>A0A9D4RG50</accession>
<keyword evidence="8" id="KW-0862">Zinc</keyword>
<dbReference type="InterPro" id="IPR036987">
    <property type="entry name" value="SRA-YDG_sf"/>
</dbReference>
<evidence type="ECO:0000256" key="1">
    <source>
        <dbReference type="ARBA" id="ARBA00000900"/>
    </source>
</evidence>
<dbReference type="SMART" id="SM00249">
    <property type="entry name" value="PHD"/>
    <property type="match status" value="1"/>
</dbReference>
<feature type="compositionally biased region" description="Acidic residues" evidence="13">
    <location>
        <begin position="102"/>
        <end position="114"/>
    </location>
</feature>
<dbReference type="Pfam" id="PF00240">
    <property type="entry name" value="ubiquitin"/>
    <property type="match status" value="1"/>
</dbReference>
<feature type="non-terminal residue" evidence="17">
    <location>
        <position position="1"/>
    </location>
</feature>
<feature type="region of interest" description="Disordered" evidence="13">
    <location>
        <begin position="76"/>
        <end position="115"/>
    </location>
</feature>
<keyword evidence="6 11" id="KW-0863">Zinc-finger</keyword>
<dbReference type="PANTHER" id="PTHR14140:SF45">
    <property type="entry name" value="RING-TYPE E3 UBIQUITIN TRANSFERASE"/>
    <property type="match status" value="1"/>
</dbReference>
<dbReference type="InterPro" id="IPR003105">
    <property type="entry name" value="SRA_YDG"/>
</dbReference>
<dbReference type="InterPro" id="IPR015947">
    <property type="entry name" value="PUA-like_sf"/>
</dbReference>
<dbReference type="GO" id="GO:0016567">
    <property type="term" value="P:protein ubiquitination"/>
    <property type="evidence" value="ECO:0007669"/>
    <property type="project" value="TreeGrafter"/>
</dbReference>
<evidence type="ECO:0000256" key="10">
    <source>
        <dbReference type="ARBA" id="ARBA00023306"/>
    </source>
</evidence>
<comment type="subcellular location">
    <subcellularLocation>
        <location evidence="12">Nucleus</location>
    </subcellularLocation>
</comment>
<evidence type="ECO:0000256" key="7">
    <source>
        <dbReference type="ARBA" id="ARBA00022786"/>
    </source>
</evidence>
<keyword evidence="9 12" id="KW-0539">Nucleus</keyword>
<keyword evidence="5" id="KW-0479">Metal-binding</keyword>
<dbReference type="Gene3D" id="2.30.30.1150">
    <property type="match status" value="1"/>
</dbReference>
<dbReference type="InterPro" id="IPR011011">
    <property type="entry name" value="Znf_FYVE_PHD"/>
</dbReference>
<evidence type="ECO:0000256" key="6">
    <source>
        <dbReference type="ARBA" id="ARBA00022771"/>
    </source>
</evidence>
<dbReference type="CDD" id="cd20388">
    <property type="entry name" value="Tudor_UHRF_rpt2"/>
    <property type="match status" value="1"/>
</dbReference>
<dbReference type="InterPro" id="IPR000626">
    <property type="entry name" value="Ubiquitin-like_dom"/>
</dbReference>
<proteinExistence type="predicted"/>
<feature type="compositionally biased region" description="Basic and acidic residues" evidence="13">
    <location>
        <begin position="78"/>
        <end position="101"/>
    </location>
</feature>
<comment type="pathway">
    <text evidence="2">Protein modification; protein ubiquitination.</text>
</comment>
<dbReference type="Pfam" id="PF00628">
    <property type="entry name" value="PHD"/>
    <property type="match status" value="1"/>
</dbReference>
<feature type="compositionally biased region" description="Low complexity" evidence="13">
    <location>
        <begin position="163"/>
        <end position="175"/>
    </location>
</feature>
<gene>
    <name evidence="17" type="ORF">DPMN_030412</name>
</gene>
<evidence type="ECO:0000259" key="15">
    <source>
        <dbReference type="PROSITE" id="PS50053"/>
    </source>
</evidence>
<dbReference type="SUPFAM" id="SSF88697">
    <property type="entry name" value="PUA domain-like"/>
    <property type="match status" value="1"/>
</dbReference>
<dbReference type="EMBL" id="JAIWYP010000002">
    <property type="protein sequence ID" value="KAH3867286.1"/>
    <property type="molecule type" value="Genomic_DNA"/>
</dbReference>
<feature type="domain" description="Ubiquitin-like" evidence="15">
    <location>
        <begin position="1"/>
        <end position="74"/>
    </location>
</feature>
<organism evidence="17 18">
    <name type="scientific">Dreissena polymorpha</name>
    <name type="common">Zebra mussel</name>
    <name type="synonym">Mytilus polymorpha</name>
    <dbReference type="NCBI Taxonomy" id="45954"/>
    <lineage>
        <taxon>Eukaryota</taxon>
        <taxon>Metazoa</taxon>
        <taxon>Spiralia</taxon>
        <taxon>Lophotrochozoa</taxon>
        <taxon>Mollusca</taxon>
        <taxon>Bivalvia</taxon>
        <taxon>Autobranchia</taxon>
        <taxon>Heteroconchia</taxon>
        <taxon>Euheterodonta</taxon>
        <taxon>Imparidentia</taxon>
        <taxon>Neoheterodontei</taxon>
        <taxon>Myida</taxon>
        <taxon>Dreissenoidea</taxon>
        <taxon>Dreissenidae</taxon>
        <taxon>Dreissena</taxon>
    </lineage>
</organism>
<evidence type="ECO:0000256" key="8">
    <source>
        <dbReference type="ARBA" id="ARBA00022833"/>
    </source>
</evidence>
<dbReference type="InterPro" id="IPR021991">
    <property type="entry name" value="TTD_dom"/>
</dbReference>
<evidence type="ECO:0000256" key="2">
    <source>
        <dbReference type="ARBA" id="ARBA00004906"/>
    </source>
</evidence>
<evidence type="ECO:0000256" key="11">
    <source>
        <dbReference type="PROSITE-ProRule" id="PRU00146"/>
    </source>
</evidence>
<dbReference type="InterPro" id="IPR029071">
    <property type="entry name" value="Ubiquitin-like_domsf"/>
</dbReference>
<evidence type="ECO:0000256" key="5">
    <source>
        <dbReference type="ARBA" id="ARBA00022723"/>
    </source>
</evidence>
<feature type="region of interest" description="Disordered" evidence="13">
    <location>
        <begin position="147"/>
        <end position="204"/>
    </location>
</feature>
<dbReference type="Pfam" id="PF02182">
    <property type="entry name" value="SAD_SRA"/>
    <property type="match status" value="1"/>
</dbReference>
<feature type="compositionally biased region" description="Basic and acidic residues" evidence="13">
    <location>
        <begin position="176"/>
        <end position="201"/>
    </location>
</feature>
<dbReference type="GO" id="GO:0005634">
    <property type="term" value="C:nucleus"/>
    <property type="evidence" value="ECO:0007669"/>
    <property type="project" value="UniProtKB-SubCell"/>
</dbReference>
<dbReference type="Gene3D" id="3.10.20.90">
    <property type="entry name" value="Phosphatidylinositol 3-kinase Catalytic Subunit, Chain A, domain 1"/>
    <property type="match status" value="1"/>
</dbReference>